<keyword evidence="1" id="KW-0812">Transmembrane</keyword>
<feature type="transmembrane region" description="Helical" evidence="1">
    <location>
        <begin position="121"/>
        <end position="141"/>
    </location>
</feature>
<keyword evidence="3" id="KW-1185">Reference proteome</keyword>
<keyword evidence="1" id="KW-0472">Membrane</keyword>
<name>A0A3Q8S2U3_9FIRM</name>
<sequence>MGLMGVGYGFVILAAIISFAAQIYVQSAYSKYSQVDTFEHLTGAQVARRILELKNIDDVQVVESNGGELSDHYDPTNKLVALSPKVYHETSIASVSVAAHECGHAIQHAENYGFIALRNKVLPFAIVASKFSMIPIMIGLFGSPQFLKIGIILLCVIAVFQLVTLPVEFDASLRAVKILEQESVLDSGELQGSKKMLTAAALTYVAALVGTLLSILRYIAIYNRRND</sequence>
<protein>
    <submittedName>
        <fullName evidence="2">Zinc metallopeptidase</fullName>
    </submittedName>
</protein>
<dbReference type="Pfam" id="PF04298">
    <property type="entry name" value="Zn_peptidase_2"/>
    <property type="match status" value="1"/>
</dbReference>
<dbReference type="PANTHER" id="PTHR36434">
    <property type="entry name" value="MEMBRANE PROTEASE YUGP-RELATED"/>
    <property type="match status" value="1"/>
</dbReference>
<proteinExistence type="predicted"/>
<evidence type="ECO:0000313" key="2">
    <source>
        <dbReference type="EMBL" id="AZK44261.1"/>
    </source>
</evidence>
<dbReference type="Proteomes" id="UP000278804">
    <property type="component" value="Chromosome"/>
</dbReference>
<organism evidence="2 3">
    <name type="scientific">Erysipelothrix piscisicarius</name>
    <dbReference type="NCBI Taxonomy" id="2485784"/>
    <lineage>
        <taxon>Bacteria</taxon>
        <taxon>Bacillati</taxon>
        <taxon>Bacillota</taxon>
        <taxon>Erysipelotrichia</taxon>
        <taxon>Erysipelotrichales</taxon>
        <taxon>Erysipelotrichaceae</taxon>
        <taxon>Erysipelothrix</taxon>
    </lineage>
</organism>
<dbReference type="InterPro" id="IPR007395">
    <property type="entry name" value="Zn_peptidase_2"/>
</dbReference>
<accession>A0A3Q8S2U3</accession>
<dbReference type="AlphaFoldDB" id="A0A3Q8S2U3"/>
<reference evidence="2 3" key="1">
    <citation type="journal article" date="2020" name="Int. J. Syst. Evol. Microbiol.">
        <title>Description of Erysipelothrix piscisicarius sp. nov., an emergent fish pathogen, and assessment of virulence using a tiger barb (Puntigrus tetrazona) infection model.</title>
        <authorList>
            <person name="Pomaranski E.K."/>
            <person name="Griffin M.J."/>
            <person name="Camus A.C."/>
            <person name="Armwood A.R."/>
            <person name="Shelley J."/>
            <person name="Waldbieser G.C."/>
            <person name="LaFrentz B.R."/>
            <person name="Garcia J.C."/>
            <person name="Yanong R."/>
            <person name="Soto E."/>
        </authorList>
    </citation>
    <scope>NUCLEOTIDE SEQUENCE [LARGE SCALE GENOMIC DNA]</scope>
    <source>
        <strain evidence="2 3">15TAL0474</strain>
    </source>
</reference>
<feature type="transmembrane region" description="Helical" evidence="1">
    <location>
        <begin position="201"/>
        <end position="221"/>
    </location>
</feature>
<gene>
    <name evidence="2" type="ORF">EEI45_05425</name>
</gene>
<dbReference type="EMBL" id="CP034234">
    <property type="protein sequence ID" value="AZK44261.1"/>
    <property type="molecule type" value="Genomic_DNA"/>
</dbReference>
<evidence type="ECO:0000313" key="3">
    <source>
        <dbReference type="Proteomes" id="UP000278804"/>
    </source>
</evidence>
<evidence type="ECO:0000256" key="1">
    <source>
        <dbReference type="SAM" id="Phobius"/>
    </source>
</evidence>
<keyword evidence="1" id="KW-1133">Transmembrane helix</keyword>
<dbReference type="PANTHER" id="PTHR36434:SF1">
    <property type="entry name" value="MEMBRANE PROTEASE YUGP-RELATED"/>
    <property type="match status" value="1"/>
</dbReference>
<dbReference type="KEGG" id="eri:EEI45_05425"/>
<feature type="transmembrane region" description="Helical" evidence="1">
    <location>
        <begin position="147"/>
        <end position="167"/>
    </location>
</feature>
<dbReference type="RefSeq" id="WP_125164439.1">
    <property type="nucleotide sequence ID" value="NZ_CP034234.1"/>
</dbReference>
<feature type="transmembrane region" description="Helical" evidence="1">
    <location>
        <begin position="6"/>
        <end position="25"/>
    </location>
</feature>